<protein>
    <submittedName>
        <fullName evidence="1">Uncharacterized protein</fullName>
    </submittedName>
</protein>
<comment type="caution">
    <text evidence="1">The sequence shown here is derived from an EMBL/GenBank/DDBJ whole genome shotgun (WGS) entry which is preliminary data.</text>
</comment>
<sequence>GEGDAIAEEDEVVPRVEDVSLVDGVFDGALGGDKDEDFAIGERRKKKKKKKRNVMKNQEVVDYFGKALL</sequence>
<evidence type="ECO:0000313" key="1">
    <source>
        <dbReference type="EMBL" id="GJT79202.1"/>
    </source>
</evidence>
<dbReference type="EMBL" id="BQNB010018877">
    <property type="protein sequence ID" value="GJT79202.1"/>
    <property type="molecule type" value="Genomic_DNA"/>
</dbReference>
<reference evidence="1" key="1">
    <citation type="journal article" date="2022" name="Int. J. Mol. Sci.">
        <title>Draft Genome of Tanacetum Coccineum: Genomic Comparison of Closely Related Tanacetum-Family Plants.</title>
        <authorList>
            <person name="Yamashiro T."/>
            <person name="Shiraishi A."/>
            <person name="Nakayama K."/>
            <person name="Satake H."/>
        </authorList>
    </citation>
    <scope>NUCLEOTIDE SEQUENCE</scope>
</reference>
<organism evidence="1 2">
    <name type="scientific">Tanacetum coccineum</name>
    <dbReference type="NCBI Taxonomy" id="301880"/>
    <lineage>
        <taxon>Eukaryota</taxon>
        <taxon>Viridiplantae</taxon>
        <taxon>Streptophyta</taxon>
        <taxon>Embryophyta</taxon>
        <taxon>Tracheophyta</taxon>
        <taxon>Spermatophyta</taxon>
        <taxon>Magnoliopsida</taxon>
        <taxon>eudicotyledons</taxon>
        <taxon>Gunneridae</taxon>
        <taxon>Pentapetalae</taxon>
        <taxon>asterids</taxon>
        <taxon>campanulids</taxon>
        <taxon>Asterales</taxon>
        <taxon>Asteraceae</taxon>
        <taxon>Asteroideae</taxon>
        <taxon>Anthemideae</taxon>
        <taxon>Anthemidinae</taxon>
        <taxon>Tanacetum</taxon>
    </lineage>
</organism>
<accession>A0ABQ5GU73</accession>
<dbReference type="Proteomes" id="UP001151760">
    <property type="component" value="Unassembled WGS sequence"/>
</dbReference>
<name>A0ABQ5GU73_9ASTR</name>
<evidence type="ECO:0000313" key="2">
    <source>
        <dbReference type="Proteomes" id="UP001151760"/>
    </source>
</evidence>
<feature type="non-terminal residue" evidence="1">
    <location>
        <position position="1"/>
    </location>
</feature>
<reference evidence="1" key="2">
    <citation type="submission" date="2022-01" db="EMBL/GenBank/DDBJ databases">
        <authorList>
            <person name="Yamashiro T."/>
            <person name="Shiraishi A."/>
            <person name="Satake H."/>
            <person name="Nakayama K."/>
        </authorList>
    </citation>
    <scope>NUCLEOTIDE SEQUENCE</scope>
</reference>
<proteinExistence type="predicted"/>
<keyword evidence="2" id="KW-1185">Reference proteome</keyword>
<gene>
    <name evidence="1" type="ORF">Tco_1053544</name>
</gene>